<dbReference type="KEGG" id="cagg:HYG79_12515"/>
<keyword evidence="3" id="KW-0378">Hydrolase</keyword>
<dbReference type="PANTHER" id="PTHR46438">
    <property type="entry name" value="ALPHA/BETA-HYDROLASES SUPERFAMILY PROTEIN"/>
    <property type="match status" value="1"/>
</dbReference>
<evidence type="ECO:0000313" key="3">
    <source>
        <dbReference type="EMBL" id="QLG46136.1"/>
    </source>
</evidence>
<gene>
    <name evidence="3" type="ORF">HYG79_12515</name>
</gene>
<dbReference type="InterPro" id="IPR013595">
    <property type="entry name" value="Pept_S33_TAP-like_C"/>
</dbReference>
<dbReference type="Pfam" id="PF08386">
    <property type="entry name" value="Abhydrolase_4"/>
    <property type="match status" value="1"/>
</dbReference>
<name>A0A7H9ART6_9FLAO</name>
<dbReference type="AlphaFoldDB" id="A0A7H9ART6"/>
<evidence type="ECO:0000259" key="1">
    <source>
        <dbReference type="Pfam" id="PF00561"/>
    </source>
</evidence>
<dbReference type="InterPro" id="IPR029058">
    <property type="entry name" value="AB_hydrolase_fold"/>
</dbReference>
<dbReference type="EMBL" id="CP058595">
    <property type="protein sequence ID" value="QLG46136.1"/>
    <property type="molecule type" value="Genomic_DNA"/>
</dbReference>
<keyword evidence="4" id="KW-1185">Reference proteome</keyword>
<dbReference type="Pfam" id="PF00561">
    <property type="entry name" value="Abhydrolase_1"/>
    <property type="match status" value="1"/>
</dbReference>
<evidence type="ECO:0000259" key="2">
    <source>
        <dbReference type="Pfam" id="PF08386"/>
    </source>
</evidence>
<dbReference type="GO" id="GO:0016787">
    <property type="term" value="F:hydrolase activity"/>
    <property type="evidence" value="ECO:0007669"/>
    <property type="project" value="UniProtKB-KW"/>
</dbReference>
<reference evidence="3 4" key="1">
    <citation type="journal article" date="2006" name="Int. J. Syst. Evol. Microbiol.">
        <title>Costertonia aggregata gen. nov., sp. nov., a mesophilic marine bacterium of the family Flavobacteriaceae, isolated from a mature biofilm.</title>
        <authorList>
            <person name="Kwon K.K."/>
            <person name="Lee Y.K."/>
            <person name="Lee H.K."/>
        </authorList>
    </citation>
    <scope>NUCLEOTIDE SEQUENCE [LARGE SCALE GENOMIC DNA]</scope>
    <source>
        <strain evidence="3 4">KCCM 42265</strain>
    </source>
</reference>
<feature type="domain" description="AB hydrolase-1" evidence="1">
    <location>
        <begin position="78"/>
        <end position="180"/>
    </location>
</feature>
<dbReference type="RefSeq" id="WP_179242417.1">
    <property type="nucleotide sequence ID" value="NZ_CP058595.1"/>
</dbReference>
<sequence>MKRLINRLLPKLYGTYLNMLSLFSKDMAANKAFHVFCTIRKGKVLPVQKEFLDTAKDKVHTIENHKIQSYRWQGSKETVLLVHGWESNVFRWRNLIKKLKEADFNIIAFDAPGHGYSSGKYLYVPLYEKALQSMIEIYEPKYLIGHSVGGMTIMYNQYLHPQSKVDKLVTIGAPSEFHELMTHYENLLGLNKRVLNGLEAYIKNRFGFTFKEFSTASFALKNTKKGILFHDSSDPITPYHNSVAVHKNWKGSQLVTTKGLGHSMHQDDVNDKIIRFLKS</sequence>
<organism evidence="3 4">
    <name type="scientific">Costertonia aggregata</name>
    <dbReference type="NCBI Taxonomy" id="343403"/>
    <lineage>
        <taxon>Bacteria</taxon>
        <taxon>Pseudomonadati</taxon>
        <taxon>Bacteroidota</taxon>
        <taxon>Flavobacteriia</taxon>
        <taxon>Flavobacteriales</taxon>
        <taxon>Flavobacteriaceae</taxon>
        <taxon>Costertonia</taxon>
    </lineage>
</organism>
<feature type="domain" description="Peptidase S33 tripeptidyl aminopeptidase-like C-terminal" evidence="2">
    <location>
        <begin position="222"/>
        <end position="278"/>
    </location>
</feature>
<evidence type="ECO:0000313" key="4">
    <source>
        <dbReference type="Proteomes" id="UP000509302"/>
    </source>
</evidence>
<proteinExistence type="predicted"/>
<dbReference type="Proteomes" id="UP000509302">
    <property type="component" value="Chromosome"/>
</dbReference>
<protein>
    <submittedName>
        <fullName evidence="3">Alpha/beta hydrolase</fullName>
    </submittedName>
</protein>
<dbReference type="InterPro" id="IPR000073">
    <property type="entry name" value="AB_hydrolase_1"/>
</dbReference>
<dbReference type="Gene3D" id="3.40.50.1820">
    <property type="entry name" value="alpha/beta hydrolase"/>
    <property type="match status" value="1"/>
</dbReference>
<dbReference type="SUPFAM" id="SSF53474">
    <property type="entry name" value="alpha/beta-Hydrolases"/>
    <property type="match status" value="1"/>
</dbReference>
<accession>A0A7H9ART6</accession>
<dbReference type="PANTHER" id="PTHR46438:SF11">
    <property type="entry name" value="LIPASE-RELATED"/>
    <property type="match status" value="1"/>
</dbReference>